<evidence type="ECO:0000313" key="1">
    <source>
        <dbReference type="EMBL" id="PIR91231.1"/>
    </source>
</evidence>
<evidence type="ECO:0008006" key="3">
    <source>
        <dbReference type="Google" id="ProtNLM"/>
    </source>
</evidence>
<dbReference type="AlphaFoldDB" id="A0A2H0UWM5"/>
<reference evidence="2" key="1">
    <citation type="submission" date="2017-09" db="EMBL/GenBank/DDBJ databases">
        <title>Depth-based differentiation of microbial function through sediment-hosted aquifers and enrichment of novel symbionts in the deep terrestrial subsurface.</title>
        <authorList>
            <person name="Probst A.J."/>
            <person name="Ladd B."/>
            <person name="Jarett J.K."/>
            <person name="Geller-Mcgrath D.E."/>
            <person name="Sieber C.M.K."/>
            <person name="Emerson J.B."/>
            <person name="Anantharaman K."/>
            <person name="Thomas B.C."/>
            <person name="Malmstrom R."/>
            <person name="Stieglmeier M."/>
            <person name="Klingl A."/>
            <person name="Woyke T."/>
            <person name="Ryan C.M."/>
            <person name="Banfield J.F."/>
        </authorList>
    </citation>
    <scope>NUCLEOTIDE SEQUENCE [LARGE SCALE GENOMIC DNA]</scope>
</reference>
<name>A0A2H0UWM5_9BACT</name>
<dbReference type="Proteomes" id="UP000228906">
    <property type="component" value="Unassembled WGS sequence"/>
</dbReference>
<evidence type="ECO:0000313" key="2">
    <source>
        <dbReference type="Proteomes" id="UP000228906"/>
    </source>
</evidence>
<proteinExistence type="predicted"/>
<gene>
    <name evidence="1" type="ORF">COU03_02680</name>
</gene>
<organism evidence="1 2">
    <name type="scientific">bacterium (Candidatus Gribaldobacteria) CG10_big_fil_rev_8_21_14_0_10_41_12</name>
    <dbReference type="NCBI Taxonomy" id="2014277"/>
    <lineage>
        <taxon>Bacteria</taxon>
        <taxon>Candidatus Gribaldobacteria</taxon>
    </lineage>
</organism>
<sequence>MQIGKTKVNFSKYKGKEVAIVRGEIVASGSSSRVVFEIAKKIFPKVANKDIVLLSVPKERATIYITPK</sequence>
<accession>A0A2H0UWM5</accession>
<dbReference type="EMBL" id="PFAV01000047">
    <property type="protein sequence ID" value="PIR91231.1"/>
    <property type="molecule type" value="Genomic_DNA"/>
</dbReference>
<protein>
    <recommendedName>
        <fullName evidence="3">DUF5678 domain-containing protein</fullName>
    </recommendedName>
</protein>
<comment type="caution">
    <text evidence="1">The sequence shown here is derived from an EMBL/GenBank/DDBJ whole genome shotgun (WGS) entry which is preliminary data.</text>
</comment>